<reference evidence="2 3" key="1">
    <citation type="journal article" date="2010" name="Nature">
        <title>Genome sequencing and analysis of the model grass Brachypodium distachyon.</title>
        <authorList>
            <consortium name="International Brachypodium Initiative"/>
        </authorList>
    </citation>
    <scope>NUCLEOTIDE SEQUENCE [LARGE SCALE GENOMIC DNA]</scope>
    <source>
        <strain evidence="2 3">Bd21</strain>
    </source>
</reference>
<evidence type="ECO:0000313" key="4">
    <source>
        <dbReference type="Proteomes" id="UP000008810"/>
    </source>
</evidence>
<evidence type="ECO:0000256" key="1">
    <source>
        <dbReference type="SAM" id="MobiDB-lite"/>
    </source>
</evidence>
<name>A0A2K2DMY6_BRADI</name>
<gene>
    <name evidence="2" type="ORF">BRADI_1g35896v3</name>
</gene>
<dbReference type="EnsemblPlants" id="PNT75633">
    <property type="protein sequence ID" value="PNT75633"/>
    <property type="gene ID" value="BRADI_1g35896v3"/>
</dbReference>
<protein>
    <submittedName>
        <fullName evidence="2 3">Uncharacterized protein</fullName>
    </submittedName>
</protein>
<dbReference type="EMBL" id="CM000880">
    <property type="protein sequence ID" value="PNT75633.1"/>
    <property type="molecule type" value="Genomic_DNA"/>
</dbReference>
<dbReference type="Gramene" id="PNT75633">
    <property type="protein sequence ID" value="PNT75633"/>
    <property type="gene ID" value="BRADI_1g35896v3"/>
</dbReference>
<reference evidence="3" key="3">
    <citation type="submission" date="2018-08" db="UniProtKB">
        <authorList>
            <consortium name="EnsemblPlants"/>
        </authorList>
    </citation>
    <scope>IDENTIFICATION</scope>
    <source>
        <strain evidence="3">cv. Bd21</strain>
    </source>
</reference>
<dbReference type="InParanoid" id="A0A2K2DMY6"/>
<keyword evidence="4" id="KW-1185">Reference proteome</keyword>
<reference evidence="2" key="2">
    <citation type="submission" date="2017-06" db="EMBL/GenBank/DDBJ databases">
        <title>WGS assembly of Brachypodium distachyon.</title>
        <authorList>
            <consortium name="The International Brachypodium Initiative"/>
            <person name="Lucas S."/>
            <person name="Harmon-Smith M."/>
            <person name="Lail K."/>
            <person name="Tice H."/>
            <person name="Grimwood J."/>
            <person name="Bruce D."/>
            <person name="Barry K."/>
            <person name="Shu S."/>
            <person name="Lindquist E."/>
            <person name="Wang M."/>
            <person name="Pitluck S."/>
            <person name="Vogel J.P."/>
            <person name="Garvin D.F."/>
            <person name="Mockler T.C."/>
            <person name="Schmutz J."/>
            <person name="Rokhsar D."/>
            <person name="Bevan M.W."/>
        </authorList>
    </citation>
    <scope>NUCLEOTIDE SEQUENCE</scope>
    <source>
        <strain evidence="2">Bd21</strain>
    </source>
</reference>
<dbReference type="Proteomes" id="UP000008810">
    <property type="component" value="Chromosome 1"/>
</dbReference>
<sequence>MTAAQSRKVYTIYDVCTRQHFPMQYAHLATLVVSFPDRDRRRRNIAAAAAKPDAGRQRQGQEPKSGLESGRKDQNSESEGFASLCHCPGAGNLLFRSGTSRTCIFNYELTIHNWVK</sequence>
<evidence type="ECO:0000313" key="2">
    <source>
        <dbReference type="EMBL" id="PNT75633.1"/>
    </source>
</evidence>
<organism evidence="2">
    <name type="scientific">Brachypodium distachyon</name>
    <name type="common">Purple false brome</name>
    <name type="synonym">Trachynia distachya</name>
    <dbReference type="NCBI Taxonomy" id="15368"/>
    <lineage>
        <taxon>Eukaryota</taxon>
        <taxon>Viridiplantae</taxon>
        <taxon>Streptophyta</taxon>
        <taxon>Embryophyta</taxon>
        <taxon>Tracheophyta</taxon>
        <taxon>Spermatophyta</taxon>
        <taxon>Magnoliopsida</taxon>
        <taxon>Liliopsida</taxon>
        <taxon>Poales</taxon>
        <taxon>Poaceae</taxon>
        <taxon>BOP clade</taxon>
        <taxon>Pooideae</taxon>
        <taxon>Stipodae</taxon>
        <taxon>Brachypodieae</taxon>
        <taxon>Brachypodium</taxon>
    </lineage>
</organism>
<accession>A0A2K2DMY6</accession>
<feature type="region of interest" description="Disordered" evidence="1">
    <location>
        <begin position="43"/>
        <end position="79"/>
    </location>
</feature>
<proteinExistence type="predicted"/>
<evidence type="ECO:0000313" key="3">
    <source>
        <dbReference type="EnsemblPlants" id="PNT75633"/>
    </source>
</evidence>
<dbReference type="AlphaFoldDB" id="A0A2K2DMY6"/>